<gene>
    <name evidence="2" type="ORF">DCAR_018614</name>
    <name evidence="3" type="ORF">DCAR_0521302</name>
</gene>
<dbReference type="EMBL" id="CP093347">
    <property type="protein sequence ID" value="WOH01916.1"/>
    <property type="molecule type" value="Genomic_DNA"/>
</dbReference>
<evidence type="ECO:0000313" key="2">
    <source>
        <dbReference type="EMBL" id="KZM95372.1"/>
    </source>
</evidence>
<feature type="compositionally biased region" description="Basic and acidic residues" evidence="1">
    <location>
        <begin position="31"/>
        <end position="43"/>
    </location>
</feature>
<dbReference type="Proteomes" id="UP000077755">
    <property type="component" value="Chromosome 5"/>
</dbReference>
<feature type="region of interest" description="Disordered" evidence="1">
    <location>
        <begin position="20"/>
        <end position="65"/>
    </location>
</feature>
<reference evidence="3" key="2">
    <citation type="submission" date="2022-03" db="EMBL/GenBank/DDBJ databases">
        <title>Draft title - Genomic analysis of global carrot germplasm unveils the trajectory of domestication and the origin of high carotenoid orange carrot.</title>
        <authorList>
            <person name="Iorizzo M."/>
            <person name="Ellison S."/>
            <person name="Senalik D."/>
            <person name="Macko-Podgorni A."/>
            <person name="Grzebelus D."/>
            <person name="Bostan H."/>
            <person name="Rolling W."/>
            <person name="Curaba J."/>
            <person name="Simon P."/>
        </authorList>
    </citation>
    <scope>NUCLEOTIDE SEQUENCE</scope>
    <source>
        <tissue evidence="3">Leaf</tissue>
    </source>
</reference>
<evidence type="ECO:0000313" key="3">
    <source>
        <dbReference type="EMBL" id="WOH01916.1"/>
    </source>
</evidence>
<feature type="compositionally biased region" description="Polar residues" evidence="1">
    <location>
        <begin position="56"/>
        <end position="65"/>
    </location>
</feature>
<dbReference type="EMBL" id="LNRQ01000005">
    <property type="protein sequence ID" value="KZM95372.1"/>
    <property type="molecule type" value="Genomic_DNA"/>
</dbReference>
<dbReference type="Gramene" id="KZM95372">
    <property type="protein sequence ID" value="KZM95372"/>
    <property type="gene ID" value="DCAR_018614"/>
</dbReference>
<proteinExistence type="predicted"/>
<organism evidence="2">
    <name type="scientific">Daucus carota subsp. sativus</name>
    <name type="common">Carrot</name>
    <dbReference type="NCBI Taxonomy" id="79200"/>
    <lineage>
        <taxon>Eukaryota</taxon>
        <taxon>Viridiplantae</taxon>
        <taxon>Streptophyta</taxon>
        <taxon>Embryophyta</taxon>
        <taxon>Tracheophyta</taxon>
        <taxon>Spermatophyta</taxon>
        <taxon>Magnoliopsida</taxon>
        <taxon>eudicotyledons</taxon>
        <taxon>Gunneridae</taxon>
        <taxon>Pentapetalae</taxon>
        <taxon>asterids</taxon>
        <taxon>campanulids</taxon>
        <taxon>Apiales</taxon>
        <taxon>Apiaceae</taxon>
        <taxon>Apioideae</taxon>
        <taxon>Scandiceae</taxon>
        <taxon>Daucinae</taxon>
        <taxon>Daucus</taxon>
        <taxon>Daucus sect. Daucus</taxon>
    </lineage>
</organism>
<reference evidence="2" key="1">
    <citation type="journal article" date="2016" name="Nat. Genet.">
        <title>A high-quality carrot genome assembly provides new insights into carotenoid accumulation and asterid genome evolution.</title>
        <authorList>
            <person name="Iorizzo M."/>
            <person name="Ellison S."/>
            <person name="Senalik D."/>
            <person name="Zeng P."/>
            <person name="Satapoomin P."/>
            <person name="Huang J."/>
            <person name="Bowman M."/>
            <person name="Iovene M."/>
            <person name="Sanseverino W."/>
            <person name="Cavagnaro P."/>
            <person name="Yildiz M."/>
            <person name="Macko-Podgorni A."/>
            <person name="Moranska E."/>
            <person name="Grzebelus E."/>
            <person name="Grzebelus D."/>
            <person name="Ashrafi H."/>
            <person name="Zheng Z."/>
            <person name="Cheng S."/>
            <person name="Spooner D."/>
            <person name="Van Deynze A."/>
            <person name="Simon P."/>
        </authorList>
    </citation>
    <scope>NUCLEOTIDE SEQUENCE [LARGE SCALE GENOMIC DNA]</scope>
    <source>
        <tissue evidence="2">Leaf</tissue>
    </source>
</reference>
<dbReference type="PANTHER" id="PTHR34950:SF2">
    <property type="entry name" value="OS10G0364900 PROTEIN"/>
    <property type="match status" value="1"/>
</dbReference>
<dbReference type="PANTHER" id="PTHR34950">
    <property type="entry name" value="OS04G0457400 PROTEIN"/>
    <property type="match status" value="1"/>
</dbReference>
<sequence>MLSMNHGLAEAYVMRKHLQEKMKKLNSTSKNGEEKEGSADNKDGGCFPMLKKKIHPNSTTSSDSQ</sequence>
<keyword evidence="4" id="KW-1185">Reference proteome</keyword>
<dbReference type="AlphaFoldDB" id="A0A162A2X8"/>
<evidence type="ECO:0000256" key="1">
    <source>
        <dbReference type="SAM" id="MobiDB-lite"/>
    </source>
</evidence>
<evidence type="ECO:0000313" key="4">
    <source>
        <dbReference type="Proteomes" id="UP000077755"/>
    </source>
</evidence>
<protein>
    <submittedName>
        <fullName evidence="2">Uncharacterized protein</fullName>
    </submittedName>
</protein>
<name>A0A162A2X8_DAUCS</name>
<accession>A0A162A2X8</accession>